<feature type="region of interest" description="Disordered" evidence="1">
    <location>
        <begin position="1"/>
        <end position="68"/>
    </location>
</feature>
<reference evidence="2" key="1">
    <citation type="submission" date="2021-12" db="EMBL/GenBank/DDBJ databases">
        <authorList>
            <person name="Martin H S."/>
        </authorList>
    </citation>
    <scope>NUCLEOTIDE SEQUENCE</scope>
</reference>
<keyword evidence="3" id="KW-1185">Reference proteome</keyword>
<evidence type="ECO:0000313" key="2">
    <source>
        <dbReference type="EMBL" id="CAH0730526.1"/>
    </source>
</evidence>
<dbReference type="Proteomes" id="UP000838878">
    <property type="component" value="Chromosome 8"/>
</dbReference>
<feature type="non-terminal residue" evidence="2">
    <location>
        <position position="259"/>
    </location>
</feature>
<sequence>MSENEISEISGTDFEDSGSEYTPSDKENQRNRHRSRKKLVIPESSDESSVEEANDGISSKEVAEDDSVCKSRKRKRNVWNWKKEKAKRARAFGQAYLNVKGSSVPAKIFNSEDCMMTEDFKSIEKLEKLITNRKIDNNTDKSQRTKVEWLKIQWLRFTHDNPYKIYYKYTNSNDETFSPFNCFDIEKKRTRFSSSLTDINLDVLYPNGRPIEKKKYEDLLQLLPYYVPPIRHDFYRNLKTNNSAQDTEADFYDDDLTQD</sequence>
<organism evidence="2 3">
    <name type="scientific">Brenthis ino</name>
    <name type="common">lesser marbled fritillary</name>
    <dbReference type="NCBI Taxonomy" id="405034"/>
    <lineage>
        <taxon>Eukaryota</taxon>
        <taxon>Metazoa</taxon>
        <taxon>Ecdysozoa</taxon>
        <taxon>Arthropoda</taxon>
        <taxon>Hexapoda</taxon>
        <taxon>Insecta</taxon>
        <taxon>Pterygota</taxon>
        <taxon>Neoptera</taxon>
        <taxon>Endopterygota</taxon>
        <taxon>Lepidoptera</taxon>
        <taxon>Glossata</taxon>
        <taxon>Ditrysia</taxon>
        <taxon>Papilionoidea</taxon>
        <taxon>Nymphalidae</taxon>
        <taxon>Heliconiinae</taxon>
        <taxon>Argynnini</taxon>
        <taxon>Brenthis</taxon>
    </lineage>
</organism>
<accession>A0A8J9YJW7</accession>
<gene>
    <name evidence="2" type="ORF">BINO364_LOCUS15501</name>
</gene>
<dbReference type="AlphaFoldDB" id="A0A8J9YJW7"/>
<proteinExistence type="predicted"/>
<dbReference type="OrthoDB" id="6922921at2759"/>
<dbReference type="EMBL" id="OV170228">
    <property type="protein sequence ID" value="CAH0730526.1"/>
    <property type="molecule type" value="Genomic_DNA"/>
</dbReference>
<protein>
    <submittedName>
        <fullName evidence="2">Uncharacterized protein</fullName>
    </submittedName>
</protein>
<evidence type="ECO:0000256" key="1">
    <source>
        <dbReference type="SAM" id="MobiDB-lite"/>
    </source>
</evidence>
<evidence type="ECO:0000313" key="3">
    <source>
        <dbReference type="Proteomes" id="UP000838878"/>
    </source>
</evidence>
<feature type="compositionally biased region" description="Polar residues" evidence="1">
    <location>
        <begin position="1"/>
        <end position="10"/>
    </location>
</feature>
<name>A0A8J9YJW7_9NEOP</name>
<feature type="compositionally biased region" description="Acidic residues" evidence="1">
    <location>
        <begin position="44"/>
        <end position="54"/>
    </location>
</feature>